<dbReference type="Proteomes" id="UP000887013">
    <property type="component" value="Unassembled WGS sequence"/>
</dbReference>
<dbReference type="EMBL" id="BMAW01028696">
    <property type="protein sequence ID" value="GFU08648.1"/>
    <property type="molecule type" value="Genomic_DNA"/>
</dbReference>
<feature type="transmembrane region" description="Helical" evidence="1">
    <location>
        <begin position="106"/>
        <end position="130"/>
    </location>
</feature>
<keyword evidence="1" id="KW-1133">Transmembrane helix</keyword>
<gene>
    <name evidence="2" type="primary">AVEN_255395_1</name>
    <name evidence="2" type="ORF">NPIL_244031</name>
</gene>
<reference evidence="2" key="1">
    <citation type="submission" date="2020-08" db="EMBL/GenBank/DDBJ databases">
        <title>Multicomponent nature underlies the extraordinary mechanical properties of spider dragline silk.</title>
        <authorList>
            <person name="Kono N."/>
            <person name="Nakamura H."/>
            <person name="Mori M."/>
            <person name="Yoshida Y."/>
            <person name="Ohtoshi R."/>
            <person name="Malay A.D."/>
            <person name="Moran D.A.P."/>
            <person name="Tomita M."/>
            <person name="Numata K."/>
            <person name="Arakawa K."/>
        </authorList>
    </citation>
    <scope>NUCLEOTIDE SEQUENCE</scope>
</reference>
<evidence type="ECO:0000256" key="1">
    <source>
        <dbReference type="SAM" id="Phobius"/>
    </source>
</evidence>
<keyword evidence="1" id="KW-0812">Transmembrane</keyword>
<feature type="transmembrane region" description="Helical" evidence="1">
    <location>
        <begin position="69"/>
        <end position="86"/>
    </location>
</feature>
<evidence type="ECO:0000313" key="3">
    <source>
        <dbReference type="Proteomes" id="UP000887013"/>
    </source>
</evidence>
<accession>A0A8X6UGU6</accession>
<keyword evidence="3" id="KW-1185">Reference proteome</keyword>
<feature type="transmembrane region" description="Helical" evidence="1">
    <location>
        <begin position="45"/>
        <end position="62"/>
    </location>
</feature>
<proteinExistence type="predicted"/>
<organism evidence="2 3">
    <name type="scientific">Nephila pilipes</name>
    <name type="common">Giant wood spider</name>
    <name type="synonym">Nephila maculata</name>
    <dbReference type="NCBI Taxonomy" id="299642"/>
    <lineage>
        <taxon>Eukaryota</taxon>
        <taxon>Metazoa</taxon>
        <taxon>Ecdysozoa</taxon>
        <taxon>Arthropoda</taxon>
        <taxon>Chelicerata</taxon>
        <taxon>Arachnida</taxon>
        <taxon>Araneae</taxon>
        <taxon>Araneomorphae</taxon>
        <taxon>Entelegynae</taxon>
        <taxon>Araneoidea</taxon>
        <taxon>Nephilidae</taxon>
        <taxon>Nephila</taxon>
    </lineage>
</organism>
<dbReference type="OrthoDB" id="6414124at2759"/>
<name>A0A8X6UGU6_NEPPI</name>
<comment type="caution">
    <text evidence="2">The sequence shown here is derived from an EMBL/GenBank/DDBJ whole genome shotgun (WGS) entry which is preliminary data.</text>
</comment>
<sequence length="294" mass="32964">MSTPLKLNVTFWDMPDKPNNGYATNSGMAHKKTILNSLLESFDLLQIKVGLTFVAFYMAWFLNVNRMAGTILPFFAVAGVHFWHSILHRNHLTPQVSHGLLCVNVLAEIAGGSVSIGFGVWTVIHSVILCMTGLIAGQQPTLVLYAGCRLFLWSCLPWIPDFARTLLCYTSIVAGNIAAKYVEAFLITQVLSEMKLSTPRRRRTSNNTIYSIYKMRRTSLPALGGSNKAVHHSLGYQVSEVRFSVFNLLWHEVLIASLVFHPLKLGLVRLNKRYIKLLYPFCFTDGLSEIIISV</sequence>
<dbReference type="AlphaFoldDB" id="A0A8X6UGU6"/>
<protein>
    <submittedName>
        <fullName evidence="2">Uncharacterized protein</fullName>
    </submittedName>
</protein>
<evidence type="ECO:0000313" key="2">
    <source>
        <dbReference type="EMBL" id="GFU08648.1"/>
    </source>
</evidence>
<keyword evidence="1" id="KW-0472">Membrane</keyword>